<gene>
    <name evidence="1" type="ORF">MRB53_035861</name>
</gene>
<comment type="caution">
    <text evidence="1">The sequence shown here is derived from an EMBL/GenBank/DDBJ whole genome shotgun (WGS) entry which is preliminary data.</text>
</comment>
<accession>A0ACC2K5V1</accession>
<reference evidence="1 2" key="1">
    <citation type="journal article" date="2022" name="Hortic Res">
        <title>A haplotype resolved chromosomal level avocado genome allows analysis of novel avocado genes.</title>
        <authorList>
            <person name="Nath O."/>
            <person name="Fletcher S.J."/>
            <person name="Hayward A."/>
            <person name="Shaw L.M."/>
            <person name="Masouleh A.K."/>
            <person name="Furtado A."/>
            <person name="Henry R.J."/>
            <person name="Mitter N."/>
        </authorList>
    </citation>
    <scope>NUCLEOTIDE SEQUENCE [LARGE SCALE GENOMIC DNA]</scope>
    <source>
        <strain evidence="2">cv. Hass</strain>
    </source>
</reference>
<proteinExistence type="predicted"/>
<name>A0ACC2K5V1_PERAE</name>
<dbReference type="EMBL" id="CM056820">
    <property type="protein sequence ID" value="KAJ8616489.1"/>
    <property type="molecule type" value="Genomic_DNA"/>
</dbReference>
<dbReference type="Proteomes" id="UP001234297">
    <property type="component" value="Chromosome 12"/>
</dbReference>
<protein>
    <submittedName>
        <fullName evidence="1">Uncharacterized protein</fullName>
    </submittedName>
</protein>
<keyword evidence="2" id="KW-1185">Reference proteome</keyword>
<evidence type="ECO:0000313" key="2">
    <source>
        <dbReference type="Proteomes" id="UP001234297"/>
    </source>
</evidence>
<sequence>MAIMKPGKFDNQVKRNTTKHLQTRPLLHKVAGHVRAVAAGFKCKHGKATILKHDQQGDGRGSKVDLDMEAVTQAEGSCNLQLRLPLQGRKEKILFEGALGRPWQMAPLGSNPAPSINKQKLIHQVTSTKS</sequence>
<evidence type="ECO:0000313" key="1">
    <source>
        <dbReference type="EMBL" id="KAJ8616489.1"/>
    </source>
</evidence>
<organism evidence="1 2">
    <name type="scientific">Persea americana</name>
    <name type="common">Avocado</name>
    <dbReference type="NCBI Taxonomy" id="3435"/>
    <lineage>
        <taxon>Eukaryota</taxon>
        <taxon>Viridiplantae</taxon>
        <taxon>Streptophyta</taxon>
        <taxon>Embryophyta</taxon>
        <taxon>Tracheophyta</taxon>
        <taxon>Spermatophyta</taxon>
        <taxon>Magnoliopsida</taxon>
        <taxon>Magnoliidae</taxon>
        <taxon>Laurales</taxon>
        <taxon>Lauraceae</taxon>
        <taxon>Persea</taxon>
    </lineage>
</organism>